<dbReference type="Proteomes" id="UP000433876">
    <property type="component" value="Unassembled WGS sequence"/>
</dbReference>
<protein>
    <recommendedName>
        <fullName evidence="1">Heterokaryon incompatibility domain-containing protein</fullName>
    </recommendedName>
</protein>
<feature type="domain" description="Heterokaryon incompatibility" evidence="1">
    <location>
        <begin position="283"/>
        <end position="436"/>
    </location>
</feature>
<dbReference type="PANTHER" id="PTHR33112:SF8">
    <property type="entry name" value="HETEROKARYON INCOMPATIBILITY DOMAIN-CONTAINING PROTEIN"/>
    <property type="match status" value="1"/>
</dbReference>
<organism evidence="2 3">
    <name type="scientific">Sordaria macrospora</name>
    <dbReference type="NCBI Taxonomy" id="5147"/>
    <lineage>
        <taxon>Eukaryota</taxon>
        <taxon>Fungi</taxon>
        <taxon>Dikarya</taxon>
        <taxon>Ascomycota</taxon>
        <taxon>Pezizomycotina</taxon>
        <taxon>Sordariomycetes</taxon>
        <taxon>Sordariomycetidae</taxon>
        <taxon>Sordariales</taxon>
        <taxon>Sordariaceae</taxon>
        <taxon>Sordaria</taxon>
    </lineage>
</organism>
<dbReference type="EMBL" id="NMPR01000136">
    <property type="protein sequence ID" value="KAA8629439.1"/>
    <property type="molecule type" value="Genomic_DNA"/>
</dbReference>
<comment type="caution">
    <text evidence="2">The sequence shown here is derived from an EMBL/GenBank/DDBJ whole genome shotgun (WGS) entry which is preliminary data.</text>
</comment>
<evidence type="ECO:0000313" key="2">
    <source>
        <dbReference type="EMBL" id="KAA8629439.1"/>
    </source>
</evidence>
<dbReference type="PANTHER" id="PTHR33112">
    <property type="entry name" value="DOMAIN PROTEIN, PUTATIVE-RELATED"/>
    <property type="match status" value="1"/>
</dbReference>
<proteinExistence type="predicted"/>
<gene>
    <name evidence="2" type="ORF">SMACR_03008</name>
</gene>
<dbReference type="VEuPathDB" id="FungiDB:SMAC_03008"/>
<evidence type="ECO:0000313" key="3">
    <source>
        <dbReference type="Proteomes" id="UP000433876"/>
    </source>
</evidence>
<reference evidence="2 3" key="1">
    <citation type="submission" date="2017-07" db="EMBL/GenBank/DDBJ databases">
        <title>Genome sequence of the Sordaria macrospora wild type strain R19027.</title>
        <authorList>
            <person name="Nowrousian M."/>
            <person name="Teichert I."/>
            <person name="Kueck U."/>
        </authorList>
    </citation>
    <scope>NUCLEOTIDE SEQUENCE [LARGE SCALE GENOMIC DNA]</scope>
    <source>
        <strain evidence="2 3">R19027</strain>
        <tissue evidence="2">Mycelium</tissue>
    </source>
</reference>
<sequence length="783" mass="89190">MHVVDMDSAMTPNCPCHDGPLAKTSAAINKVTPHQLCDRCSTVVRKSAVLQECFRRLDEGDQRRQDWRRCEIFYHSSGVEDLARSSQAGCHICTIVHESLTKSAAAPIREHGPVLVKVGIEPLQDEIIDNDSLSMRFGILTVEKWKYYRVQAGWKEEDGTALIYTGGPLEADHLFRYGCTRQHTVNLSILLLNDTHFLLPNEARGFHLPRGISTDAPATFEFARYWLRQCIDNHGECNSQGEQISKSDELPTRLIDIGEGPGKLEPRLFYPSASASPTDDLQYLTVSHSWHATGVTEKLTTENESEWLQGIPIEKLSPNFRDAMTITRRLGYRYIWIDSLCIIQDSREDWEREVPTMTNVYGRTTCNIAMVGKAGDEGCFRQRNPLVAFPCRLYESDGKPNRLYAFIEGSNRKFSRGPDEIVGSFPLLKRGWAVQEALLSPRTIFFGDREVYFHCTKQTMSESWPVALDPHIRHYNPRFLGFSKVRGFREFGQIFEQSWKEKFKGIQLDIKDERRAAMAAKNFLKRSRQLRAMWNRFLLYYTDTSLTFTTDRLAAVIGLAEAVQKFTGLTYIPEAGTFKEFLPLDLLWYRNFRSVDLFWRKSPTGTNAPSWSWAANEGDVLFNEKSWLEGSHDDFEYMALLLDVSVPTPTALTSAPGSGSEVVIKLKTLINRQTALGLGMREPPGFWVEYLPKARLQVVLDEPVKDGTTIFFVVVLRTRTWNNSGYDKHVSGLILVQKDPTAEQQTGHMLHRRVGYFRISEPASVPDILDFFAGCPKREICIC</sequence>
<dbReference type="OMA" id="CHICTIV"/>
<evidence type="ECO:0000259" key="1">
    <source>
        <dbReference type="Pfam" id="PF06985"/>
    </source>
</evidence>
<accession>A0A8S8ZIH6</accession>
<dbReference type="Pfam" id="PF06985">
    <property type="entry name" value="HET"/>
    <property type="match status" value="1"/>
</dbReference>
<dbReference type="AlphaFoldDB" id="A0A8S8ZIH6"/>
<name>A0A8S8ZIH6_SORMA</name>
<dbReference type="InterPro" id="IPR010730">
    <property type="entry name" value="HET"/>
</dbReference>